<comment type="catalytic activity">
    <reaction evidence="6 8">
        <text>dCMP + ATP = dCDP + ADP</text>
        <dbReference type="Rhea" id="RHEA:25094"/>
        <dbReference type="ChEBI" id="CHEBI:30616"/>
        <dbReference type="ChEBI" id="CHEBI:57566"/>
        <dbReference type="ChEBI" id="CHEBI:58593"/>
        <dbReference type="ChEBI" id="CHEBI:456216"/>
        <dbReference type="EC" id="2.7.4.25"/>
    </reaction>
</comment>
<dbReference type="Proteomes" id="UP001404956">
    <property type="component" value="Unassembled WGS sequence"/>
</dbReference>
<comment type="similarity">
    <text evidence="1 8">Belongs to the cytidylate kinase family. Type 1 subfamily.</text>
</comment>
<dbReference type="InterPro" id="IPR003136">
    <property type="entry name" value="Cytidylate_kin"/>
</dbReference>
<organism evidence="10 11">
    <name type="scientific">Deinococcus aluminii</name>
    <dbReference type="NCBI Taxonomy" id="1656885"/>
    <lineage>
        <taxon>Bacteria</taxon>
        <taxon>Thermotogati</taxon>
        <taxon>Deinococcota</taxon>
        <taxon>Deinococci</taxon>
        <taxon>Deinococcales</taxon>
        <taxon>Deinococcaceae</taxon>
        <taxon>Deinococcus</taxon>
    </lineage>
</organism>
<dbReference type="CDD" id="cd02020">
    <property type="entry name" value="CMPK"/>
    <property type="match status" value="1"/>
</dbReference>
<dbReference type="EMBL" id="BAABRV010000007">
    <property type="protein sequence ID" value="GAA5534414.1"/>
    <property type="molecule type" value="Genomic_DNA"/>
</dbReference>
<evidence type="ECO:0000256" key="4">
    <source>
        <dbReference type="ARBA" id="ARBA00022777"/>
    </source>
</evidence>
<protein>
    <recommendedName>
        <fullName evidence="8">Cytidylate kinase</fullName>
        <shortName evidence="8">CK</shortName>
        <ecNumber evidence="8">2.7.4.25</ecNumber>
    </recommendedName>
    <alternativeName>
        <fullName evidence="8">Cytidine monophosphate kinase</fullName>
        <shortName evidence="8">CMP kinase</shortName>
    </alternativeName>
</protein>
<dbReference type="Gene3D" id="3.40.50.300">
    <property type="entry name" value="P-loop containing nucleotide triphosphate hydrolases"/>
    <property type="match status" value="1"/>
</dbReference>
<reference evidence="10 11" key="1">
    <citation type="submission" date="2024-02" db="EMBL/GenBank/DDBJ databases">
        <title>Deinococcus aluminii NBRC 112889.</title>
        <authorList>
            <person name="Ichikawa N."/>
            <person name="Katano-Makiyama Y."/>
            <person name="Hidaka K."/>
        </authorList>
    </citation>
    <scope>NUCLEOTIDE SEQUENCE [LARGE SCALE GENOMIC DNA]</scope>
    <source>
        <strain evidence="10 11">NBRC 112889</strain>
    </source>
</reference>
<keyword evidence="4 8" id="KW-0418">Kinase</keyword>
<evidence type="ECO:0000259" key="9">
    <source>
        <dbReference type="Pfam" id="PF02224"/>
    </source>
</evidence>
<evidence type="ECO:0000256" key="3">
    <source>
        <dbReference type="ARBA" id="ARBA00022741"/>
    </source>
</evidence>
<dbReference type="InterPro" id="IPR027417">
    <property type="entry name" value="P-loop_NTPase"/>
</dbReference>
<keyword evidence="3 8" id="KW-0547">Nucleotide-binding</keyword>
<evidence type="ECO:0000256" key="6">
    <source>
        <dbReference type="ARBA" id="ARBA00047615"/>
    </source>
</evidence>
<evidence type="ECO:0000313" key="10">
    <source>
        <dbReference type="EMBL" id="GAA5534414.1"/>
    </source>
</evidence>
<keyword evidence="11" id="KW-1185">Reference proteome</keyword>
<sequence length="223" mass="23573">MRAAPLHGTLYTGRVIVTIDGVAASGKSSVASGVARALGVPYVSSGLLYRAATLLALEAGAPLDDARALLTHLRAHPLRLEALAGGNRLWAGERELTDELHSTRVDQGVSAVAALPEVRAWVDAQLRALPEPFVAEGRDMGTNVFPQAGAKFYLTASPRVRAERRAQERPEDVPAIEAALIERDRRDRVQSAPAPDARVIDTGPLSLEGVIGTILAALPARSA</sequence>
<dbReference type="SUPFAM" id="SSF52540">
    <property type="entry name" value="P-loop containing nucleoside triphosphate hydrolases"/>
    <property type="match status" value="1"/>
</dbReference>
<dbReference type="GO" id="GO:0016301">
    <property type="term" value="F:kinase activity"/>
    <property type="evidence" value="ECO:0007669"/>
    <property type="project" value="UniProtKB-KW"/>
</dbReference>
<keyword evidence="8" id="KW-0963">Cytoplasm</keyword>
<keyword evidence="5 8" id="KW-0067">ATP-binding</keyword>
<evidence type="ECO:0000313" key="11">
    <source>
        <dbReference type="Proteomes" id="UP001404956"/>
    </source>
</evidence>
<name>A0ABP9XGD4_9DEIO</name>
<gene>
    <name evidence="8 10" type="primary">cmk</name>
    <name evidence="10" type="ORF">Dalu01_02825</name>
</gene>
<dbReference type="NCBIfam" id="TIGR00017">
    <property type="entry name" value="cmk"/>
    <property type="match status" value="1"/>
</dbReference>
<dbReference type="EC" id="2.7.4.25" evidence="8"/>
<feature type="binding site" evidence="8">
    <location>
        <begin position="21"/>
        <end position="29"/>
    </location>
    <ligand>
        <name>ATP</name>
        <dbReference type="ChEBI" id="CHEBI:30616"/>
    </ligand>
</feature>
<comment type="catalytic activity">
    <reaction evidence="7 8">
        <text>CMP + ATP = CDP + ADP</text>
        <dbReference type="Rhea" id="RHEA:11600"/>
        <dbReference type="ChEBI" id="CHEBI:30616"/>
        <dbReference type="ChEBI" id="CHEBI:58069"/>
        <dbReference type="ChEBI" id="CHEBI:60377"/>
        <dbReference type="ChEBI" id="CHEBI:456216"/>
        <dbReference type="EC" id="2.7.4.25"/>
    </reaction>
</comment>
<feature type="domain" description="Cytidylate kinase" evidence="9">
    <location>
        <begin position="17"/>
        <end position="217"/>
    </location>
</feature>
<evidence type="ECO:0000256" key="7">
    <source>
        <dbReference type="ARBA" id="ARBA00048478"/>
    </source>
</evidence>
<comment type="subcellular location">
    <subcellularLocation>
        <location evidence="8">Cytoplasm</location>
    </subcellularLocation>
</comment>
<proteinExistence type="inferred from homology"/>
<accession>A0ABP9XGD4</accession>
<evidence type="ECO:0000256" key="1">
    <source>
        <dbReference type="ARBA" id="ARBA00009427"/>
    </source>
</evidence>
<keyword evidence="2 8" id="KW-0808">Transferase</keyword>
<dbReference type="HAMAP" id="MF_00238">
    <property type="entry name" value="Cytidyl_kinase_type1"/>
    <property type="match status" value="1"/>
</dbReference>
<evidence type="ECO:0000256" key="8">
    <source>
        <dbReference type="HAMAP-Rule" id="MF_00238"/>
    </source>
</evidence>
<comment type="caution">
    <text evidence="10">The sequence shown here is derived from an EMBL/GenBank/DDBJ whole genome shotgun (WGS) entry which is preliminary data.</text>
</comment>
<dbReference type="Pfam" id="PF02224">
    <property type="entry name" value="Cytidylate_kin"/>
    <property type="match status" value="1"/>
</dbReference>
<evidence type="ECO:0000256" key="5">
    <source>
        <dbReference type="ARBA" id="ARBA00022840"/>
    </source>
</evidence>
<evidence type="ECO:0000256" key="2">
    <source>
        <dbReference type="ARBA" id="ARBA00022679"/>
    </source>
</evidence>
<dbReference type="InterPro" id="IPR011994">
    <property type="entry name" value="Cytidylate_kinase_dom"/>
</dbReference>